<feature type="chain" id="PRO_5008897413" evidence="4">
    <location>
        <begin position="20"/>
        <end position="171"/>
    </location>
</feature>
<evidence type="ECO:0000313" key="5">
    <source>
        <dbReference type="EMBL" id="GAU89865.1"/>
    </source>
</evidence>
<feature type="binding site" evidence="7">
    <location>
        <position position="81"/>
    </location>
    <ligand>
        <name>Zn(2+)</name>
        <dbReference type="ChEBI" id="CHEBI:29105"/>
        <label>1</label>
    </ligand>
</feature>
<dbReference type="Gene3D" id="2.40.128.20">
    <property type="match status" value="1"/>
</dbReference>
<evidence type="ECO:0000256" key="3">
    <source>
        <dbReference type="ARBA" id="ARBA00045493"/>
    </source>
</evidence>
<evidence type="ECO:0000256" key="2">
    <source>
        <dbReference type="ARBA" id="ARBA00023016"/>
    </source>
</evidence>
<feature type="signal peptide" evidence="4">
    <location>
        <begin position="1"/>
        <end position="19"/>
    </location>
</feature>
<dbReference type="OrthoDB" id="10623389at2759"/>
<dbReference type="Proteomes" id="UP000186922">
    <property type="component" value="Unassembled WGS sequence"/>
</dbReference>
<evidence type="ECO:0000313" key="6">
    <source>
        <dbReference type="Proteomes" id="UP000186922"/>
    </source>
</evidence>
<dbReference type="PDB" id="5Z4G">
    <property type="method" value="X-ray"/>
    <property type="resolution" value="1.50 A"/>
    <property type="chains" value="A/B=28-171"/>
</dbReference>
<dbReference type="InterPro" id="IPR012674">
    <property type="entry name" value="Calycin"/>
</dbReference>
<feature type="binding site" evidence="7">
    <location>
        <position position="78"/>
    </location>
    <ligand>
        <name>Zn(2+)</name>
        <dbReference type="ChEBI" id="CHEBI:29105"/>
        <label>1</label>
    </ligand>
</feature>
<name>A0A1D1UN89_RAMVA</name>
<evidence type="ECO:0000256" key="1">
    <source>
        <dbReference type="ARBA" id="ARBA00006119"/>
    </source>
</evidence>
<dbReference type="GO" id="GO:0046872">
    <property type="term" value="F:metal ion binding"/>
    <property type="evidence" value="ECO:0007669"/>
    <property type="project" value="UniProtKB-KW"/>
</dbReference>
<feature type="binding site" evidence="7">
    <location>
        <position position="85"/>
    </location>
    <ligand>
        <name>Zn(2+)</name>
        <dbReference type="ChEBI" id="CHEBI:29105"/>
        <label>1</label>
    </ligand>
</feature>
<sequence length="171" mass="19225">MSPALVRVILCGLVVTIAARPHDESKAQWTGKPWLGKWESIDGTPENWEAFVKAANIPPKDQALYNGKQKTLLKYWKEAGEDHYHVQTSFPGTEHKMETSFKMGQEGTLSHDGVDLKYVCTEDGEQLITKINIPSKNQETIVTYTATGDDLEQTFTSNGVTGKRWYKKIHA</sequence>
<feature type="binding site" evidence="7">
    <location>
        <position position="83"/>
    </location>
    <ligand>
        <name>Zn(2+)</name>
        <dbReference type="ChEBI" id="CHEBI:29105"/>
        <label>1</label>
    </ligand>
</feature>
<feature type="binding site" evidence="7">
    <location>
        <position position="95"/>
    </location>
    <ligand>
        <name>Zn(2+)</name>
        <dbReference type="ChEBI" id="CHEBI:29105"/>
        <label>2</label>
    </ligand>
</feature>
<dbReference type="PDBsum" id="5Z4G"/>
<dbReference type="EMBL" id="BDGG01000001">
    <property type="protein sequence ID" value="GAU89865.1"/>
    <property type="molecule type" value="Genomic_DNA"/>
</dbReference>
<keyword evidence="7" id="KW-0862">Zinc</keyword>
<keyword evidence="7" id="KW-0002">3D-structure</keyword>
<dbReference type="CDD" id="cd00742">
    <property type="entry name" value="FABP"/>
    <property type="match status" value="1"/>
</dbReference>
<comment type="function">
    <text evidence="3">Secreted heat soluble protein acting as a molecular shield in water-deficient condition. Tardigrade-specific intrinsically disordered proteins (TDPs) are essential for desiccation tolerance by forming non-crystalline amorphous solids upon desiccation, and this vitrified state mirrors their protective capabilities.</text>
</comment>
<proteinExistence type="evidence at protein level"/>
<dbReference type="AlphaFoldDB" id="A0A1D1UN89"/>
<keyword evidence="6" id="KW-1185">Reference proteome</keyword>
<protein>
    <submittedName>
        <fullName evidence="5">SAHS4</fullName>
    </submittedName>
</protein>
<dbReference type="SUPFAM" id="SSF50814">
    <property type="entry name" value="Lipocalins"/>
    <property type="match status" value="1"/>
</dbReference>
<keyword evidence="7" id="KW-0479">Metal-binding</keyword>
<comment type="caution">
    <text evidence="5">The sequence shown here is derived from an EMBL/GenBank/DDBJ whole genome shotgun (WGS) entry which is preliminary data.</text>
</comment>
<reference evidence="7" key="2">
    <citation type="journal article" date="2018" name="Protein Sci.">
        <title>Crystal structure of secretory abundant heat soluble protein 4 from one of the toughest "water bears" micro-animals Ramazzottius Varieornatus.</title>
        <authorList>
            <person name="Fukuda Y."/>
            <person name="Inoue T."/>
        </authorList>
    </citation>
    <scope>X-RAY CRYSTALLOGRAPHY (1.50 ANGSTROMS) OF 28-171 IN COMPLEX WITH ZN(2+)</scope>
</reference>
<organism evidence="5 6">
    <name type="scientific">Ramazzottius varieornatus</name>
    <name type="common">Water bear</name>
    <name type="synonym">Tardigrade</name>
    <dbReference type="NCBI Taxonomy" id="947166"/>
    <lineage>
        <taxon>Eukaryota</taxon>
        <taxon>Metazoa</taxon>
        <taxon>Ecdysozoa</taxon>
        <taxon>Tardigrada</taxon>
        <taxon>Eutardigrada</taxon>
        <taxon>Parachela</taxon>
        <taxon>Hypsibioidea</taxon>
        <taxon>Ramazzottiidae</taxon>
        <taxon>Ramazzottius</taxon>
    </lineage>
</organism>
<evidence type="ECO:0000256" key="4">
    <source>
        <dbReference type="SAM" id="SignalP"/>
    </source>
</evidence>
<keyword evidence="4" id="KW-0732">Signal</keyword>
<feature type="binding site" evidence="7">
    <location>
        <position position="111"/>
    </location>
    <ligand>
        <name>Zn(2+)</name>
        <dbReference type="ChEBI" id="CHEBI:29105"/>
        <label>2</label>
    </ligand>
</feature>
<dbReference type="SMR" id="A0A1D1UN89"/>
<comment type="similarity">
    <text evidence="1">Belongs to the Secretory-abundant heat soluble protein (SAHS) family.</text>
</comment>
<reference evidence="5 6" key="1">
    <citation type="journal article" date="2016" name="Nat. Commun.">
        <title>Extremotolerant tardigrade genome and improved radiotolerance of human cultured cells by tardigrade-unique protein.</title>
        <authorList>
            <person name="Hashimoto T."/>
            <person name="Horikawa D.D."/>
            <person name="Saito Y."/>
            <person name="Kuwahara H."/>
            <person name="Kozuka-Hata H."/>
            <person name="Shin-I T."/>
            <person name="Minakuchi Y."/>
            <person name="Ohishi K."/>
            <person name="Motoyama A."/>
            <person name="Aizu T."/>
            <person name="Enomoto A."/>
            <person name="Kondo K."/>
            <person name="Tanaka S."/>
            <person name="Hara Y."/>
            <person name="Koshikawa S."/>
            <person name="Sagara H."/>
            <person name="Miura T."/>
            <person name="Yokobori S."/>
            <person name="Miyagawa K."/>
            <person name="Suzuki Y."/>
            <person name="Kubo T."/>
            <person name="Oyama M."/>
            <person name="Kohara Y."/>
            <person name="Fujiyama A."/>
            <person name="Arakawa K."/>
            <person name="Katayama T."/>
            <person name="Toyoda A."/>
            <person name="Kunieda T."/>
        </authorList>
    </citation>
    <scope>NUCLEOTIDE SEQUENCE [LARGE SCALE GENOMIC DNA]</scope>
    <source>
        <strain evidence="5 6">YOKOZUNA-1</strain>
    </source>
</reference>
<accession>A0A1D1UN89</accession>
<evidence type="ECO:0007829" key="7">
    <source>
        <dbReference type="PDB" id="5Z4G"/>
    </source>
</evidence>
<gene>
    <name evidence="5" type="primary">RvY_02365-1</name>
    <name evidence="5" type="synonym">RvY_02365.1</name>
    <name evidence="5" type="ORF">RvY_02365</name>
</gene>
<keyword evidence="2" id="KW-0346">Stress response</keyword>